<evidence type="ECO:0000256" key="1">
    <source>
        <dbReference type="SAM" id="MobiDB-lite"/>
    </source>
</evidence>
<comment type="caution">
    <text evidence="2">The sequence shown here is derived from an EMBL/GenBank/DDBJ whole genome shotgun (WGS) entry which is preliminary data.</text>
</comment>
<dbReference type="EMBL" id="PJQD01000005">
    <property type="protein sequence ID" value="POY76277.1"/>
    <property type="molecule type" value="Genomic_DNA"/>
</dbReference>
<dbReference type="STRING" id="741276.A0A2S5BHM9"/>
<evidence type="ECO:0000313" key="2">
    <source>
        <dbReference type="EMBL" id="POY76277.1"/>
    </source>
</evidence>
<protein>
    <submittedName>
        <fullName evidence="2">Uncharacterized protein</fullName>
    </submittedName>
</protein>
<evidence type="ECO:0000313" key="3">
    <source>
        <dbReference type="Proteomes" id="UP000237144"/>
    </source>
</evidence>
<sequence length="264" mass="29233">MARPAPPTETIRPRPPFAHQDGLQSFLAGALARFFSPDPVNQLEPVPVEPPSKQKQPPRRFRKRGKRTKGRDRASAAEVGPQHKVEEDPLVDSFQSLSLAGSSATTPPRTLDWSEDVENRLNGSTSETMSLISQEDAVSYASSVVLATLSSDAGQVVPFDQRTSAEKLAFYQSLILQFDLTPQDALPSSLSKCKELLRTLHVAVGEYLAVIERGGVVSEEVEQYRGVNELRKALGGKKNRKRVPRAILKSQLLTVFMIHLYNFR</sequence>
<feature type="region of interest" description="Disordered" evidence="1">
    <location>
        <begin position="1"/>
        <end position="21"/>
    </location>
</feature>
<name>A0A2S5BHM9_9BASI</name>
<organism evidence="2 3">
    <name type="scientific">Rhodotorula taiwanensis</name>
    <dbReference type="NCBI Taxonomy" id="741276"/>
    <lineage>
        <taxon>Eukaryota</taxon>
        <taxon>Fungi</taxon>
        <taxon>Dikarya</taxon>
        <taxon>Basidiomycota</taxon>
        <taxon>Pucciniomycotina</taxon>
        <taxon>Microbotryomycetes</taxon>
        <taxon>Sporidiobolales</taxon>
        <taxon>Sporidiobolaceae</taxon>
        <taxon>Rhodotorula</taxon>
    </lineage>
</organism>
<keyword evidence="3" id="KW-1185">Reference proteome</keyword>
<reference evidence="2 3" key="1">
    <citation type="journal article" date="2018" name="Front. Microbiol.">
        <title>Prospects for Fungal Bioremediation of Acidic Radioactive Waste Sites: Characterization and Genome Sequence of Rhodotorula taiwanensis MD1149.</title>
        <authorList>
            <person name="Tkavc R."/>
            <person name="Matrosova V.Y."/>
            <person name="Grichenko O.E."/>
            <person name="Gostincar C."/>
            <person name="Volpe R.P."/>
            <person name="Klimenkova P."/>
            <person name="Gaidamakova E.K."/>
            <person name="Zhou C.E."/>
            <person name="Stewart B.J."/>
            <person name="Lyman M.G."/>
            <person name="Malfatti S.A."/>
            <person name="Rubinfeld B."/>
            <person name="Courtot M."/>
            <person name="Singh J."/>
            <person name="Dalgard C.L."/>
            <person name="Hamilton T."/>
            <person name="Frey K.G."/>
            <person name="Gunde-Cimerman N."/>
            <person name="Dugan L."/>
            <person name="Daly M.J."/>
        </authorList>
    </citation>
    <scope>NUCLEOTIDE SEQUENCE [LARGE SCALE GENOMIC DNA]</scope>
    <source>
        <strain evidence="2 3">MD1149</strain>
    </source>
</reference>
<dbReference type="OrthoDB" id="6105938at2759"/>
<dbReference type="Proteomes" id="UP000237144">
    <property type="component" value="Unassembled WGS sequence"/>
</dbReference>
<feature type="compositionally biased region" description="Basic residues" evidence="1">
    <location>
        <begin position="56"/>
        <end position="70"/>
    </location>
</feature>
<feature type="region of interest" description="Disordered" evidence="1">
    <location>
        <begin position="37"/>
        <end position="89"/>
    </location>
</feature>
<dbReference type="AlphaFoldDB" id="A0A2S5BHM9"/>
<proteinExistence type="predicted"/>
<feature type="compositionally biased region" description="Basic and acidic residues" evidence="1">
    <location>
        <begin position="71"/>
        <end position="87"/>
    </location>
</feature>
<gene>
    <name evidence="2" type="ORF">BMF94_0472</name>
</gene>
<accession>A0A2S5BHM9</accession>